<organism evidence="2 3">
    <name type="scientific">Sphaerochaeta pleomorpha (strain ATCC BAA-1885 / DSM 22778 / Grapes)</name>
    <dbReference type="NCBI Taxonomy" id="158190"/>
    <lineage>
        <taxon>Bacteria</taxon>
        <taxon>Pseudomonadati</taxon>
        <taxon>Spirochaetota</taxon>
        <taxon>Spirochaetia</taxon>
        <taxon>Spirochaetales</taxon>
        <taxon>Sphaerochaetaceae</taxon>
        <taxon>Sphaerochaeta</taxon>
    </lineage>
</organism>
<evidence type="ECO:0000313" key="2">
    <source>
        <dbReference type="EMBL" id="AEV31008.1"/>
    </source>
</evidence>
<dbReference type="InterPro" id="IPR002818">
    <property type="entry name" value="DJ-1/PfpI"/>
</dbReference>
<dbReference type="Proteomes" id="UP000005632">
    <property type="component" value="Chromosome"/>
</dbReference>
<dbReference type="EMBL" id="CP003155">
    <property type="protein sequence ID" value="AEV31008.1"/>
    <property type="molecule type" value="Genomic_DNA"/>
</dbReference>
<dbReference type="SUPFAM" id="SSF52317">
    <property type="entry name" value="Class I glutamine amidotransferase-like"/>
    <property type="match status" value="1"/>
</dbReference>
<proteinExistence type="predicted"/>
<keyword evidence="3" id="KW-1185">Reference proteome</keyword>
<dbReference type="InterPro" id="IPR029062">
    <property type="entry name" value="Class_I_gatase-like"/>
</dbReference>
<reference evidence="2 3" key="1">
    <citation type="submission" date="2011-11" db="EMBL/GenBank/DDBJ databases">
        <title>Complete sequence of Spirochaeta sp. grapes.</title>
        <authorList>
            <consortium name="US DOE Joint Genome Institute"/>
            <person name="Lucas S."/>
            <person name="Han J."/>
            <person name="Lapidus A."/>
            <person name="Cheng J.-F."/>
            <person name="Goodwin L."/>
            <person name="Pitluck S."/>
            <person name="Peters L."/>
            <person name="Ovchinnikova G."/>
            <person name="Munk A.C."/>
            <person name="Detter J.C."/>
            <person name="Han C."/>
            <person name="Tapia R."/>
            <person name="Land M."/>
            <person name="Hauser L."/>
            <person name="Kyrpides N."/>
            <person name="Ivanova N."/>
            <person name="Pagani I."/>
            <person name="Ritalahtilisa K."/>
            <person name="Loeffler F."/>
            <person name="Woyke T."/>
        </authorList>
    </citation>
    <scope>NUCLEOTIDE SEQUENCE [LARGE SCALE GENOMIC DNA]</scope>
    <source>
        <strain evidence="3">ATCC BAA-1885 / DSM 22778 / Grapes</strain>
    </source>
</reference>
<dbReference type="GO" id="GO:0005737">
    <property type="term" value="C:cytoplasm"/>
    <property type="evidence" value="ECO:0007669"/>
    <property type="project" value="TreeGrafter"/>
</dbReference>
<evidence type="ECO:0000313" key="3">
    <source>
        <dbReference type="Proteomes" id="UP000005632"/>
    </source>
</evidence>
<gene>
    <name evidence="2" type="ordered locus">SpiGrapes_3264</name>
</gene>
<name>G8QR73_SPHPG</name>
<sequence length="183" mass="19052">MVPSVLVILANGFEEIEAITPIDMLRRSGANVTVAGLDNLTIIGSHKLEVTCDALLSDCKQTYDCVVCPGGSLGSKNLASSFLVLEKCIQTAEKGVVASICAATAVVLGKTGLLDNHTVTGYPGTEKECPGLVFSSEKVVTDRNLVTAQGAGCAMEFSLAIIAKLFDSVTAGKLSRQVLFQGV</sequence>
<dbReference type="eggNOG" id="COG0693">
    <property type="taxonomic scope" value="Bacteria"/>
</dbReference>
<accession>G8QR73</accession>
<dbReference type="InterPro" id="IPR050325">
    <property type="entry name" value="Prot/Nucl_acid_deglycase"/>
</dbReference>
<dbReference type="OrthoDB" id="9800516at2"/>
<dbReference type="Gene3D" id="3.40.50.880">
    <property type="match status" value="1"/>
</dbReference>
<dbReference type="InterPro" id="IPR006287">
    <property type="entry name" value="DJ-1"/>
</dbReference>
<dbReference type="HOGENOM" id="CLU_000445_44_2_12"/>
<protein>
    <submittedName>
        <fullName evidence="2">DJ-1 family protein</fullName>
    </submittedName>
</protein>
<dbReference type="RefSeq" id="WP_014271847.1">
    <property type="nucleotide sequence ID" value="NC_016633.1"/>
</dbReference>
<dbReference type="CDD" id="cd03135">
    <property type="entry name" value="GATase1_DJ-1"/>
    <property type="match status" value="1"/>
</dbReference>
<feature type="domain" description="DJ-1/PfpI" evidence="1">
    <location>
        <begin position="4"/>
        <end position="163"/>
    </location>
</feature>
<evidence type="ECO:0000259" key="1">
    <source>
        <dbReference type="Pfam" id="PF01965"/>
    </source>
</evidence>
<dbReference type="STRING" id="158190.SpiGrapes_3264"/>
<dbReference type="KEGG" id="sgp:SpiGrapes_3264"/>
<dbReference type="AlphaFoldDB" id="G8QR73"/>
<dbReference type="Pfam" id="PF01965">
    <property type="entry name" value="DJ-1_PfpI"/>
    <property type="match status" value="1"/>
</dbReference>
<dbReference type="NCBIfam" id="TIGR01383">
    <property type="entry name" value="not_thiJ"/>
    <property type="match status" value="1"/>
</dbReference>
<dbReference type="PANTHER" id="PTHR48094">
    <property type="entry name" value="PROTEIN/NUCLEIC ACID DEGLYCASE DJ-1-RELATED"/>
    <property type="match status" value="1"/>
</dbReference>
<dbReference type="PANTHER" id="PTHR48094:SF12">
    <property type="entry name" value="PARKINSON DISEASE PROTEIN 7 HOMOLOG"/>
    <property type="match status" value="1"/>
</dbReference>